<dbReference type="Pfam" id="PF13407">
    <property type="entry name" value="Peripla_BP_4"/>
    <property type="match status" value="1"/>
</dbReference>
<dbReference type="EMBL" id="JBHTEY010000004">
    <property type="protein sequence ID" value="MFC7615744.1"/>
    <property type="molecule type" value="Genomic_DNA"/>
</dbReference>
<dbReference type="Proteomes" id="UP001596512">
    <property type="component" value="Unassembled WGS sequence"/>
</dbReference>
<evidence type="ECO:0000313" key="7">
    <source>
        <dbReference type="Proteomes" id="UP001596512"/>
    </source>
</evidence>
<dbReference type="PANTHER" id="PTHR46847:SF1">
    <property type="entry name" value="D-ALLOSE-BINDING PERIPLASMIC PROTEIN-RELATED"/>
    <property type="match status" value="1"/>
</dbReference>
<accession>A0ABW2TPX6</accession>
<feature type="chain" id="PRO_5046203885" evidence="4">
    <location>
        <begin position="19"/>
        <end position="340"/>
    </location>
</feature>
<dbReference type="PANTHER" id="PTHR46847">
    <property type="entry name" value="D-ALLOSE-BINDING PERIPLASMIC PROTEIN-RELATED"/>
    <property type="match status" value="1"/>
</dbReference>
<evidence type="ECO:0000259" key="5">
    <source>
        <dbReference type="Pfam" id="PF13407"/>
    </source>
</evidence>
<evidence type="ECO:0000313" key="6">
    <source>
        <dbReference type="EMBL" id="MFC7615744.1"/>
    </source>
</evidence>
<evidence type="ECO:0000256" key="2">
    <source>
        <dbReference type="ARBA" id="ARBA00007639"/>
    </source>
</evidence>
<feature type="signal peptide" evidence="4">
    <location>
        <begin position="1"/>
        <end position="18"/>
    </location>
</feature>
<dbReference type="InterPro" id="IPR028082">
    <property type="entry name" value="Peripla_BP_I"/>
</dbReference>
<comment type="similarity">
    <text evidence="2">Belongs to the bacterial solute-binding protein 2 family.</text>
</comment>
<protein>
    <submittedName>
        <fullName evidence="6">Substrate-binding domain-containing protein</fullName>
    </submittedName>
</protein>
<proteinExistence type="inferred from homology"/>
<reference evidence="7" key="1">
    <citation type="journal article" date="2019" name="Int. J. Syst. Evol. Microbiol.">
        <title>The Global Catalogue of Microorganisms (GCM) 10K type strain sequencing project: providing services to taxonomists for standard genome sequencing and annotation.</title>
        <authorList>
            <consortium name="The Broad Institute Genomics Platform"/>
            <consortium name="The Broad Institute Genome Sequencing Center for Infectious Disease"/>
            <person name="Wu L."/>
            <person name="Ma J."/>
        </authorList>
    </citation>
    <scope>NUCLEOTIDE SEQUENCE [LARGE SCALE GENOMIC DNA]</scope>
    <source>
        <strain evidence="7">JCM 17695</strain>
    </source>
</reference>
<feature type="domain" description="Periplasmic binding protein" evidence="5">
    <location>
        <begin position="39"/>
        <end position="293"/>
    </location>
</feature>
<dbReference type="InterPro" id="IPR025997">
    <property type="entry name" value="SBP_2_dom"/>
</dbReference>
<dbReference type="Gene3D" id="3.40.50.2300">
    <property type="match status" value="2"/>
</dbReference>
<organism evidence="6 7">
    <name type="scientific">Actinokineospora soli</name>
    <dbReference type="NCBI Taxonomy" id="1048753"/>
    <lineage>
        <taxon>Bacteria</taxon>
        <taxon>Bacillati</taxon>
        <taxon>Actinomycetota</taxon>
        <taxon>Actinomycetes</taxon>
        <taxon>Pseudonocardiales</taxon>
        <taxon>Pseudonocardiaceae</taxon>
        <taxon>Actinokineospora</taxon>
    </lineage>
</organism>
<evidence type="ECO:0000256" key="4">
    <source>
        <dbReference type="SAM" id="SignalP"/>
    </source>
</evidence>
<evidence type="ECO:0000256" key="1">
    <source>
        <dbReference type="ARBA" id="ARBA00004196"/>
    </source>
</evidence>
<evidence type="ECO:0000256" key="3">
    <source>
        <dbReference type="ARBA" id="ARBA00022729"/>
    </source>
</evidence>
<name>A0ABW2TPX6_9PSEU</name>
<keyword evidence="3 4" id="KW-0732">Signal</keyword>
<gene>
    <name evidence="6" type="ORF">ACFQV2_21895</name>
</gene>
<keyword evidence="7" id="KW-1185">Reference proteome</keyword>
<comment type="caution">
    <text evidence="6">The sequence shown here is derived from an EMBL/GenBank/DDBJ whole genome shotgun (WGS) entry which is preliminary data.</text>
</comment>
<dbReference type="SUPFAM" id="SSF53822">
    <property type="entry name" value="Periplasmic binding protein-like I"/>
    <property type="match status" value="1"/>
</dbReference>
<sequence>MRLRAAAALAAVCAAGCAAPPPAVDANAARSHAVRLALVPGGPHPYFTAWKPAGERAAADFGIGEVAYDDTSNWDQEAQNRRLDDLAARGYTAFGVFGVSAVDINDTFGNLTSTGLVVAALASCPAAEVNLAAFCLATDVERAAYLGAKAAIAAMGGKGDLVHLTGNRVDTNTERRMAGVRHAVAETGGSVRLLATIADVDTDAGTADAAVDALLDEHGRTIDAVVATGYVPAVAAVAGVGAAGLPIRVVAIDDDPVILDGIRDGSVEATVVQNPEGQAYVGAWALTQLAIGECTLRQPGVFVDSGSFVVDAGNVDTYDALREAKTAALRDEFLSTVLAC</sequence>
<comment type="subcellular location">
    <subcellularLocation>
        <location evidence="1">Cell envelope</location>
    </subcellularLocation>
</comment>